<evidence type="ECO:0000313" key="1">
    <source>
        <dbReference type="EMBL" id="GFT83971.1"/>
    </source>
</evidence>
<gene>
    <name evidence="1" type="ORF">NPIL_678411</name>
</gene>
<name>A0A8X6PQP7_NEPPI</name>
<dbReference type="AlphaFoldDB" id="A0A8X6PQP7"/>
<dbReference type="EMBL" id="BMAW01119305">
    <property type="protein sequence ID" value="GFT83971.1"/>
    <property type="molecule type" value="Genomic_DNA"/>
</dbReference>
<accession>A0A8X6PQP7</accession>
<organism evidence="1 2">
    <name type="scientific">Nephila pilipes</name>
    <name type="common">Giant wood spider</name>
    <name type="synonym">Nephila maculata</name>
    <dbReference type="NCBI Taxonomy" id="299642"/>
    <lineage>
        <taxon>Eukaryota</taxon>
        <taxon>Metazoa</taxon>
        <taxon>Ecdysozoa</taxon>
        <taxon>Arthropoda</taxon>
        <taxon>Chelicerata</taxon>
        <taxon>Arachnida</taxon>
        <taxon>Araneae</taxon>
        <taxon>Araneomorphae</taxon>
        <taxon>Entelegynae</taxon>
        <taxon>Araneoidea</taxon>
        <taxon>Nephilidae</taxon>
        <taxon>Nephila</taxon>
    </lineage>
</organism>
<dbReference type="Proteomes" id="UP000887013">
    <property type="component" value="Unassembled WGS sequence"/>
</dbReference>
<sequence>MKWKREESPKPFRNHCPKAGLDVSLFSGDQYVSSGQLKGSLDVLDRFPQAAVIGGFCADEDVDHALLHTSFRTTFNTNLKRLSI</sequence>
<reference evidence="1" key="1">
    <citation type="submission" date="2020-08" db="EMBL/GenBank/DDBJ databases">
        <title>Multicomponent nature underlies the extraordinary mechanical properties of spider dragline silk.</title>
        <authorList>
            <person name="Kono N."/>
            <person name="Nakamura H."/>
            <person name="Mori M."/>
            <person name="Yoshida Y."/>
            <person name="Ohtoshi R."/>
            <person name="Malay A.D."/>
            <person name="Moran D.A.P."/>
            <person name="Tomita M."/>
            <person name="Numata K."/>
            <person name="Arakawa K."/>
        </authorList>
    </citation>
    <scope>NUCLEOTIDE SEQUENCE</scope>
</reference>
<proteinExistence type="predicted"/>
<protein>
    <submittedName>
        <fullName evidence="1">Uncharacterized protein</fullName>
    </submittedName>
</protein>
<keyword evidence="2" id="KW-1185">Reference proteome</keyword>
<evidence type="ECO:0000313" key="2">
    <source>
        <dbReference type="Proteomes" id="UP000887013"/>
    </source>
</evidence>
<comment type="caution">
    <text evidence="1">The sequence shown here is derived from an EMBL/GenBank/DDBJ whole genome shotgun (WGS) entry which is preliminary data.</text>
</comment>